<evidence type="ECO:0000313" key="3">
    <source>
        <dbReference type="Proteomes" id="UP000198683"/>
    </source>
</evidence>
<dbReference type="SUPFAM" id="SSF47413">
    <property type="entry name" value="lambda repressor-like DNA-binding domains"/>
    <property type="match status" value="1"/>
</dbReference>
<sequence length="366" mass="41222">MSGHGSSLARRLRELREERWPDLRITQAQLSVALGVSVPLISSWESDRATKIPPMVRLEKYAAFFATRRSFTDDTTRTLPLSDLTPEELDEYHALLKELAELRKAALRVQALGESAPPAPARNAYAESPWHFPAGEAITIICSQIPAENRVRIPQADPAHPDYIDLYRYSDLDSLFELWGHLRAANPHSPVALRAAEDLRSSDDVTSHVVLLGGVDYNEVTAAMLAQIDLPVRQVADWEGERGPYFEVGSGDNTVPHYTRFNRSGDNLQLLEDVGFFYRGVNPENIKRTLTICNGVYARGVYGTVRALTDERFRDRNADYLRGRFGDAASYSILTRVKILGRLAITPDWTRENLRLHEWPEDAHGD</sequence>
<evidence type="ECO:0000259" key="1">
    <source>
        <dbReference type="PROSITE" id="PS50943"/>
    </source>
</evidence>
<evidence type="ECO:0000313" key="2">
    <source>
        <dbReference type="EMBL" id="SDK14284.1"/>
    </source>
</evidence>
<dbReference type="InterPro" id="IPR010982">
    <property type="entry name" value="Lambda_DNA-bd_dom_sf"/>
</dbReference>
<organism evidence="2 3">
    <name type="scientific">Nonomuraea maritima</name>
    <dbReference type="NCBI Taxonomy" id="683260"/>
    <lineage>
        <taxon>Bacteria</taxon>
        <taxon>Bacillati</taxon>
        <taxon>Actinomycetota</taxon>
        <taxon>Actinomycetes</taxon>
        <taxon>Streptosporangiales</taxon>
        <taxon>Streptosporangiaceae</taxon>
        <taxon>Nonomuraea</taxon>
    </lineage>
</organism>
<feature type="domain" description="HTH cro/C1-type" evidence="1">
    <location>
        <begin position="12"/>
        <end position="71"/>
    </location>
</feature>
<reference evidence="2 3" key="1">
    <citation type="submission" date="2016-10" db="EMBL/GenBank/DDBJ databases">
        <authorList>
            <person name="de Groot N.N."/>
        </authorList>
    </citation>
    <scope>NUCLEOTIDE SEQUENCE [LARGE SCALE GENOMIC DNA]</scope>
    <source>
        <strain evidence="2 3">CGMCC 4.5681</strain>
    </source>
</reference>
<dbReference type="Proteomes" id="UP000198683">
    <property type="component" value="Unassembled WGS sequence"/>
</dbReference>
<dbReference type="AlphaFoldDB" id="A0A1G8ZI68"/>
<dbReference type="PROSITE" id="PS50943">
    <property type="entry name" value="HTH_CROC1"/>
    <property type="match status" value="1"/>
</dbReference>
<proteinExistence type="predicted"/>
<name>A0A1G8ZI68_9ACTN</name>
<accession>A0A1G8ZI68</accession>
<gene>
    <name evidence="2" type="ORF">SAMN05421874_105276</name>
</gene>
<dbReference type="GO" id="GO:0003677">
    <property type="term" value="F:DNA binding"/>
    <property type="evidence" value="ECO:0007669"/>
    <property type="project" value="InterPro"/>
</dbReference>
<dbReference type="RefSeq" id="WP_218128833.1">
    <property type="nucleotide sequence ID" value="NZ_FNFB01000005.1"/>
</dbReference>
<dbReference type="CDD" id="cd00093">
    <property type="entry name" value="HTH_XRE"/>
    <property type="match status" value="1"/>
</dbReference>
<dbReference type="Gene3D" id="1.10.260.40">
    <property type="entry name" value="lambda repressor-like DNA-binding domains"/>
    <property type="match status" value="1"/>
</dbReference>
<dbReference type="STRING" id="683260.SAMN05421874_105276"/>
<keyword evidence="3" id="KW-1185">Reference proteome</keyword>
<dbReference type="SMART" id="SM00530">
    <property type="entry name" value="HTH_XRE"/>
    <property type="match status" value="1"/>
</dbReference>
<dbReference type="Pfam" id="PF13560">
    <property type="entry name" value="HTH_31"/>
    <property type="match status" value="1"/>
</dbReference>
<dbReference type="EMBL" id="FNFB01000005">
    <property type="protein sequence ID" value="SDK14284.1"/>
    <property type="molecule type" value="Genomic_DNA"/>
</dbReference>
<dbReference type="InterPro" id="IPR001387">
    <property type="entry name" value="Cro/C1-type_HTH"/>
</dbReference>
<protein>
    <submittedName>
        <fullName evidence="2">Transcriptional regulator, contains XRE-family HTH domain</fullName>
    </submittedName>
</protein>